<evidence type="ECO:0000256" key="3">
    <source>
        <dbReference type="ARBA" id="ARBA00007429"/>
    </source>
</evidence>
<dbReference type="GO" id="GO:0000776">
    <property type="term" value="C:kinetochore"/>
    <property type="evidence" value="ECO:0007669"/>
    <property type="project" value="TreeGrafter"/>
</dbReference>
<evidence type="ECO:0000259" key="9">
    <source>
        <dbReference type="Pfam" id="PF04880"/>
    </source>
</evidence>
<comment type="subcellular location">
    <subcellularLocation>
        <location evidence="2">Cytoplasm</location>
        <location evidence="2">Cytoskeleton</location>
        <location evidence="2">Microtubule organizing center</location>
        <location evidence="2">Centrosome</location>
    </subcellularLocation>
    <subcellularLocation>
        <location evidence="1">Cytoplasm</location>
        <location evidence="1">Cytoskeleton</location>
        <location evidence="1">Spindle</location>
    </subcellularLocation>
</comment>
<dbReference type="GO" id="GO:0005819">
    <property type="term" value="C:spindle"/>
    <property type="evidence" value="ECO:0007669"/>
    <property type="project" value="UniProtKB-SubCell"/>
</dbReference>
<evidence type="ECO:0000256" key="2">
    <source>
        <dbReference type="ARBA" id="ARBA00004300"/>
    </source>
</evidence>
<dbReference type="InterPro" id="IPR033494">
    <property type="entry name" value="NUDE"/>
</dbReference>
<reference evidence="10" key="1">
    <citation type="submission" date="2020-06" db="EMBL/GenBank/DDBJ databases">
        <title>Draft genome of Bugula neritina, a colonial animal packing powerful symbionts and potential medicines.</title>
        <authorList>
            <person name="Rayko M."/>
        </authorList>
    </citation>
    <scope>NUCLEOTIDE SEQUENCE [LARGE SCALE GENOMIC DNA]</scope>
    <source>
        <strain evidence="10">Kwan_BN1</strain>
    </source>
</reference>
<dbReference type="GO" id="GO:0000132">
    <property type="term" value="P:establishment of mitotic spindle orientation"/>
    <property type="evidence" value="ECO:0007669"/>
    <property type="project" value="TreeGrafter"/>
</dbReference>
<dbReference type="Proteomes" id="UP000593567">
    <property type="component" value="Unassembled WGS sequence"/>
</dbReference>
<dbReference type="GO" id="GO:0008017">
    <property type="term" value="F:microtubule binding"/>
    <property type="evidence" value="ECO:0007669"/>
    <property type="project" value="InterPro"/>
</dbReference>
<proteinExistence type="inferred from homology"/>
<dbReference type="GO" id="GO:0047496">
    <property type="term" value="P:vesicle transport along microtubule"/>
    <property type="evidence" value="ECO:0007669"/>
    <property type="project" value="TreeGrafter"/>
</dbReference>
<dbReference type="GO" id="GO:0016477">
    <property type="term" value="P:cell migration"/>
    <property type="evidence" value="ECO:0007669"/>
    <property type="project" value="TreeGrafter"/>
</dbReference>
<keyword evidence="6" id="KW-0175">Coiled coil</keyword>
<evidence type="ECO:0000313" key="11">
    <source>
        <dbReference type="Proteomes" id="UP000593567"/>
    </source>
</evidence>
<feature type="region of interest" description="Disordered" evidence="8">
    <location>
        <begin position="28"/>
        <end position="61"/>
    </location>
</feature>
<evidence type="ECO:0000256" key="5">
    <source>
        <dbReference type="ARBA" id="ARBA00022701"/>
    </source>
</evidence>
<keyword evidence="7" id="KW-0206">Cytoskeleton</keyword>
<keyword evidence="11" id="KW-1185">Reference proteome</keyword>
<dbReference type="PANTHER" id="PTHR10921:SF1">
    <property type="entry name" value="NUCLEAR DISTRIBUTION PROTEIN NUDE HOMOLOG"/>
    <property type="match status" value="1"/>
</dbReference>
<dbReference type="GO" id="GO:0005871">
    <property type="term" value="C:kinesin complex"/>
    <property type="evidence" value="ECO:0007669"/>
    <property type="project" value="TreeGrafter"/>
</dbReference>
<dbReference type="GO" id="GO:0051642">
    <property type="term" value="P:centrosome localization"/>
    <property type="evidence" value="ECO:0007669"/>
    <property type="project" value="TreeGrafter"/>
</dbReference>
<dbReference type="InterPro" id="IPR006964">
    <property type="entry name" value="NUDE_dom"/>
</dbReference>
<comment type="similarity">
    <text evidence="3">Belongs to the nudE family.</text>
</comment>
<gene>
    <name evidence="10" type="ORF">EB796_011901</name>
</gene>
<name>A0A7J7JV06_BUGNE</name>
<evidence type="ECO:0000313" key="10">
    <source>
        <dbReference type="EMBL" id="KAF6029803.1"/>
    </source>
</evidence>
<organism evidence="10 11">
    <name type="scientific">Bugula neritina</name>
    <name type="common">Brown bryozoan</name>
    <name type="synonym">Sertularia neritina</name>
    <dbReference type="NCBI Taxonomy" id="10212"/>
    <lineage>
        <taxon>Eukaryota</taxon>
        <taxon>Metazoa</taxon>
        <taxon>Spiralia</taxon>
        <taxon>Lophotrochozoa</taxon>
        <taxon>Bryozoa</taxon>
        <taxon>Gymnolaemata</taxon>
        <taxon>Cheilostomatida</taxon>
        <taxon>Flustrina</taxon>
        <taxon>Buguloidea</taxon>
        <taxon>Bugulidae</taxon>
        <taxon>Bugula</taxon>
    </lineage>
</organism>
<dbReference type="GO" id="GO:0007059">
    <property type="term" value="P:chromosome segregation"/>
    <property type="evidence" value="ECO:0007669"/>
    <property type="project" value="TreeGrafter"/>
</dbReference>
<keyword evidence="4" id="KW-0963">Cytoplasm</keyword>
<accession>A0A7J7JV06</accession>
<evidence type="ECO:0000256" key="8">
    <source>
        <dbReference type="SAM" id="MobiDB-lite"/>
    </source>
</evidence>
<dbReference type="OrthoDB" id="5877028at2759"/>
<evidence type="ECO:0000256" key="7">
    <source>
        <dbReference type="ARBA" id="ARBA00023212"/>
    </source>
</evidence>
<feature type="region of interest" description="Disordered" evidence="8">
    <location>
        <begin position="200"/>
        <end position="244"/>
    </location>
</feature>
<keyword evidence="5" id="KW-0493">Microtubule</keyword>
<evidence type="ECO:0000256" key="6">
    <source>
        <dbReference type="ARBA" id="ARBA00023054"/>
    </source>
</evidence>
<protein>
    <submittedName>
        <fullName evidence="10">NDE1</fullName>
    </submittedName>
</protein>
<sequence length="354" mass="40643">MSSNEDAAYWQGLAQEYKQKWQDTKEELEEYQQSSQELESEMELQLEQSEKKVNDLQSQNERLQGDLDSIRERFEEQHSSDTKQISDLQVNLAELQGYKRELEKYIRELEQTNDDLQRAKRETVSSLQDFEAKLNQAIERNAFLESELDDKDYLMESVQRLKDEARDLQQELDVSKKKKEEPETTPQAPAIVKVKPEVKVEPSTNHQPVPPNSIHKDQSQSSIPTTPCRPVPHRNGLAGSTTTPLTPTARISALNIVGDLLRKVGALETKLNAVKNTVKDQSPMTKARNQHLTGSIKYSRLSLFTYIVDQEALNEDPLTVHPNQPLDMLKYVYEMLNGDITYISMIAPYMITHQ</sequence>
<dbReference type="GO" id="GO:0007100">
    <property type="term" value="P:mitotic centrosome separation"/>
    <property type="evidence" value="ECO:0007669"/>
    <property type="project" value="TreeGrafter"/>
</dbReference>
<evidence type="ECO:0000256" key="4">
    <source>
        <dbReference type="ARBA" id="ARBA00022490"/>
    </source>
</evidence>
<dbReference type="PANTHER" id="PTHR10921">
    <property type="entry name" value="NUCLEAR DISTRIBUTION PROTEIN NUDE HOMOLOG 1"/>
    <property type="match status" value="1"/>
</dbReference>
<comment type="caution">
    <text evidence="10">The sequence shown here is derived from an EMBL/GenBank/DDBJ whole genome shotgun (WGS) entry which is preliminary data.</text>
</comment>
<dbReference type="Gene3D" id="6.10.250.1080">
    <property type="match status" value="1"/>
</dbReference>
<evidence type="ECO:0000256" key="1">
    <source>
        <dbReference type="ARBA" id="ARBA00004186"/>
    </source>
</evidence>
<dbReference type="GO" id="GO:0007020">
    <property type="term" value="P:microtubule nucleation"/>
    <property type="evidence" value="ECO:0007669"/>
    <property type="project" value="TreeGrafter"/>
</dbReference>
<dbReference type="AlphaFoldDB" id="A0A7J7JV06"/>
<feature type="domain" description="NUDE" evidence="9">
    <location>
        <begin position="126"/>
        <end position="292"/>
    </location>
</feature>
<dbReference type="EMBL" id="VXIV02001786">
    <property type="protein sequence ID" value="KAF6029803.1"/>
    <property type="molecule type" value="Genomic_DNA"/>
</dbReference>
<dbReference type="Pfam" id="PF04880">
    <property type="entry name" value="NUDE_C"/>
    <property type="match status" value="1"/>
</dbReference>
<dbReference type="GO" id="GO:0005874">
    <property type="term" value="C:microtubule"/>
    <property type="evidence" value="ECO:0007669"/>
    <property type="project" value="UniProtKB-KW"/>
</dbReference>
<dbReference type="GO" id="GO:0005813">
    <property type="term" value="C:centrosome"/>
    <property type="evidence" value="ECO:0007669"/>
    <property type="project" value="UniProtKB-SubCell"/>
</dbReference>